<dbReference type="EMBL" id="BJNQ01000002">
    <property type="protein sequence ID" value="GEC74417.1"/>
    <property type="molecule type" value="Genomic_DNA"/>
</dbReference>
<dbReference type="RefSeq" id="WP_141385864.1">
    <property type="nucleotide sequence ID" value="NZ_BJNQ01000002.1"/>
</dbReference>
<sequence length="330" mass="35638">MTDAVQERYARFARDEAPGRSALYAAWAAGVAADEEVRGVLLRIPEMRRQPPLVFAVTRILGAGLAAYPQWREFVLRNADKVVAECASRSLQTNEPLRLAALLPVLSEIDGPIALLEVGASAGLCLYPDRYSYRFLGDDGALRAALDPVEGPSTVVLESTVTGPLPRLRLPEIVWRAGIDLAPLDAADERDRRWLRGLVWPGERGRDERIEAALDIAASDPPLLVAGDALEGIEALAAAAPTEGTLVITTPGVLVHIPRERRSALVARISALDAHWVTIDPPGALDVWVPPVDTEDWPGFVVAIDGQVRAAADPLGAWWEWRTALPADAS</sequence>
<evidence type="ECO:0000313" key="2">
    <source>
        <dbReference type="Proteomes" id="UP000317410"/>
    </source>
</evidence>
<reference evidence="1 2" key="1">
    <citation type="submission" date="2019-06" db="EMBL/GenBank/DDBJ databases">
        <title>Whole genome shotgun sequence of Microbacterium liquefaciens NBRC 15037.</title>
        <authorList>
            <person name="Hosoyama A."/>
            <person name="Uohara A."/>
            <person name="Ohji S."/>
            <person name="Ichikawa N."/>
        </authorList>
    </citation>
    <scope>NUCLEOTIDE SEQUENCE [LARGE SCALE GENOMIC DNA]</scope>
    <source>
        <strain evidence="1 2">NBRC 15037</strain>
    </source>
</reference>
<dbReference type="AlphaFoldDB" id="A0A4Y4B5X0"/>
<organism evidence="1 2">
    <name type="scientific">Microbacterium maritypicum</name>
    <name type="common">Microbacterium liquefaciens</name>
    <dbReference type="NCBI Taxonomy" id="33918"/>
    <lineage>
        <taxon>Bacteria</taxon>
        <taxon>Bacillati</taxon>
        <taxon>Actinomycetota</taxon>
        <taxon>Actinomycetes</taxon>
        <taxon>Micrococcales</taxon>
        <taxon>Microbacteriaceae</taxon>
        <taxon>Microbacterium</taxon>
    </lineage>
</organism>
<name>A0A4Y4B5X0_MICMQ</name>
<gene>
    <name evidence="1" type="ORF">MLI01_05620</name>
</gene>
<evidence type="ECO:0000313" key="1">
    <source>
        <dbReference type="EMBL" id="GEC74417.1"/>
    </source>
</evidence>
<dbReference type="InterPro" id="IPR011200">
    <property type="entry name" value="UCP012608"/>
</dbReference>
<proteinExistence type="predicted"/>
<evidence type="ECO:0008006" key="3">
    <source>
        <dbReference type="Google" id="ProtNLM"/>
    </source>
</evidence>
<protein>
    <recommendedName>
        <fullName evidence="3">DUF2332 domain-containing protein</fullName>
    </recommendedName>
</protein>
<comment type="caution">
    <text evidence="1">The sequence shown here is derived from an EMBL/GenBank/DDBJ whole genome shotgun (WGS) entry which is preliminary data.</text>
</comment>
<accession>A0A4Y4B5X0</accession>
<dbReference type="Pfam" id="PF10094">
    <property type="entry name" value="DUF2332"/>
    <property type="match status" value="1"/>
</dbReference>
<dbReference type="Proteomes" id="UP000317410">
    <property type="component" value="Unassembled WGS sequence"/>
</dbReference>